<evidence type="ECO:0000259" key="6">
    <source>
        <dbReference type="Pfam" id="PF03015"/>
    </source>
</evidence>
<dbReference type="InterPro" id="IPR033640">
    <property type="entry name" value="FAR_C"/>
</dbReference>
<keyword evidence="4" id="KW-0812">Transmembrane</keyword>
<dbReference type="GO" id="GO:0102965">
    <property type="term" value="F:alcohol-forming long-chain fatty acyl-CoA reductase activity"/>
    <property type="evidence" value="ECO:0007669"/>
    <property type="project" value="UniProtKB-EC"/>
</dbReference>
<feature type="domain" description="Thioester reductase (TE)" evidence="7">
    <location>
        <begin position="24"/>
        <end position="281"/>
    </location>
</feature>
<feature type="compositionally biased region" description="Polar residues" evidence="5">
    <location>
        <begin position="311"/>
        <end position="329"/>
    </location>
</feature>
<organism evidence="8">
    <name type="scientific">Aceria tosichella</name>
    <name type="common">wheat curl mite</name>
    <dbReference type="NCBI Taxonomy" id="561515"/>
    <lineage>
        <taxon>Eukaryota</taxon>
        <taxon>Metazoa</taxon>
        <taxon>Ecdysozoa</taxon>
        <taxon>Arthropoda</taxon>
        <taxon>Chelicerata</taxon>
        <taxon>Arachnida</taxon>
        <taxon>Acari</taxon>
        <taxon>Acariformes</taxon>
        <taxon>Trombidiformes</taxon>
        <taxon>Prostigmata</taxon>
        <taxon>Eupodina</taxon>
        <taxon>Eriophyoidea</taxon>
        <taxon>Eriophyidae</taxon>
        <taxon>Eriophyinae</taxon>
        <taxon>Aceriini</taxon>
        <taxon>Aceria</taxon>
    </lineage>
</organism>
<dbReference type="AlphaFoldDB" id="A0A6G1S349"/>
<evidence type="ECO:0000256" key="3">
    <source>
        <dbReference type="ARBA" id="ARBA00023098"/>
    </source>
</evidence>
<dbReference type="PANTHER" id="PTHR11011">
    <property type="entry name" value="MALE STERILITY PROTEIN 2-RELATED"/>
    <property type="match status" value="1"/>
</dbReference>
<comment type="catalytic activity">
    <reaction evidence="4">
        <text>a long-chain fatty acyl-CoA + 2 NADPH + 2 H(+) = a long-chain primary fatty alcohol + 2 NADP(+) + CoA</text>
        <dbReference type="Rhea" id="RHEA:52716"/>
        <dbReference type="ChEBI" id="CHEBI:15378"/>
        <dbReference type="ChEBI" id="CHEBI:57287"/>
        <dbReference type="ChEBI" id="CHEBI:57783"/>
        <dbReference type="ChEBI" id="CHEBI:58349"/>
        <dbReference type="ChEBI" id="CHEBI:77396"/>
        <dbReference type="ChEBI" id="CHEBI:83139"/>
        <dbReference type="EC" id="1.2.1.84"/>
    </reaction>
</comment>
<reference evidence="8" key="1">
    <citation type="submission" date="2018-10" db="EMBL/GenBank/DDBJ databases">
        <title>Transcriptome assembly of Aceria tosichella (Wheat curl mite) Type 2.</title>
        <authorList>
            <person name="Scully E.D."/>
            <person name="Geib S.M."/>
            <person name="Palmer N.A."/>
            <person name="Gupta A.K."/>
            <person name="Sarath G."/>
            <person name="Tatineni S."/>
        </authorList>
    </citation>
    <scope>NUCLEOTIDE SEQUENCE</scope>
    <source>
        <strain evidence="8">LincolnNE</strain>
    </source>
</reference>
<dbReference type="CDD" id="cd05236">
    <property type="entry name" value="FAR-N_SDR_e"/>
    <property type="match status" value="1"/>
</dbReference>
<evidence type="ECO:0000256" key="2">
    <source>
        <dbReference type="ARBA" id="ARBA00022516"/>
    </source>
</evidence>
<dbReference type="GO" id="GO:0035336">
    <property type="term" value="P:long-chain fatty-acyl-CoA metabolic process"/>
    <property type="evidence" value="ECO:0007669"/>
    <property type="project" value="TreeGrafter"/>
</dbReference>
<proteinExistence type="inferred from homology"/>
<keyword evidence="4" id="KW-1133">Transmembrane helix</keyword>
<dbReference type="SUPFAM" id="SSF51735">
    <property type="entry name" value="NAD(P)-binding Rossmann-fold domains"/>
    <property type="match status" value="1"/>
</dbReference>
<feature type="domain" description="Fatty acyl-CoA reductase C-terminal" evidence="6">
    <location>
        <begin position="402"/>
        <end position="493"/>
    </location>
</feature>
<dbReference type="Gene3D" id="3.40.50.720">
    <property type="entry name" value="NAD(P)-binding Rossmann-like Domain"/>
    <property type="match status" value="1"/>
</dbReference>
<dbReference type="Pfam" id="PF07993">
    <property type="entry name" value="NAD_binding_4"/>
    <property type="match status" value="1"/>
</dbReference>
<evidence type="ECO:0000256" key="4">
    <source>
        <dbReference type="RuleBase" id="RU363097"/>
    </source>
</evidence>
<keyword evidence="3 4" id="KW-0443">Lipid metabolism</keyword>
<keyword evidence="4" id="KW-0521">NADP</keyword>
<keyword evidence="4" id="KW-0560">Oxidoreductase</keyword>
<dbReference type="InterPro" id="IPR026055">
    <property type="entry name" value="FAR"/>
</dbReference>
<dbReference type="InterPro" id="IPR013120">
    <property type="entry name" value="FAR_NAD-bd"/>
</dbReference>
<keyword evidence="4" id="KW-0472">Membrane</keyword>
<dbReference type="CDD" id="cd09071">
    <property type="entry name" value="FAR_C"/>
    <property type="match status" value="1"/>
</dbReference>
<dbReference type="EMBL" id="GGYP01000155">
    <property type="protein sequence ID" value="MDE44926.1"/>
    <property type="molecule type" value="Transcribed_RNA"/>
</dbReference>
<comment type="function">
    <text evidence="4">Catalyzes the reduction of fatty acyl-CoA to fatty alcohols.</text>
</comment>
<dbReference type="Pfam" id="PF03015">
    <property type="entry name" value="Sterile"/>
    <property type="match status" value="1"/>
</dbReference>
<sequence length="551" mass="62379">MNQGTVARHSSPVSHFYDGKTILVTGSTGFIGKVLIEKLLYSCPDIKRIYLLIRGAQGKSPRQRLLDMIGEKPFMFRLKREAIEQKLVAIDSDLSKSQLGLAPEDCARLAEEVSVVFHVAASVKFEAPLDVNMRHNVFATKELIEIASNFKQLACFIHVSTAYSNCQLLDIEEQVYKMQVPDDPMSAVVTKEMLDNRPNTYTYTKAMAENVVDQYAGRMNVVIVRPSIVMSALKEPCEGWVDTINGPIGLSVLGALGILQKIKVNSEVVFDLIPVDIVSNALISIAWAATERGDKFNMTPDGIQAIDDDGSGQTQLDHQSNNNNKQPTGESAELATTGCNTTKVFNLTTGSENPCSFYQYFSTGREEAYRKPSARCLRPLLTIPKQKGMNSVQYWIHKVFSHLLFAYLVDFLLGLLNQKRMVVKAVKRMHHANEMFDYFCSNQWSFKTDNVKRMRDLLSPADRRTFSCDVRTINWDNYARVGWFGCRRFILKERDETIDYARMRYRIVCFIYYATKIIFLLALTSSVSFCLGSKYAQWALLAPMYAIVYLL</sequence>
<comment type="similarity">
    <text evidence="1 4">Belongs to the fatty acyl-CoA reductase family.</text>
</comment>
<dbReference type="PANTHER" id="PTHR11011:SF116">
    <property type="entry name" value="FATTY ACYL-COA REDUCTASE CG5065-RELATED"/>
    <property type="match status" value="1"/>
</dbReference>
<feature type="transmembrane region" description="Helical" evidence="4">
    <location>
        <begin position="510"/>
        <end position="529"/>
    </location>
</feature>
<feature type="region of interest" description="Disordered" evidence="5">
    <location>
        <begin position="299"/>
        <end position="333"/>
    </location>
</feature>
<name>A0A6G1S349_9ACAR</name>
<dbReference type="InterPro" id="IPR036291">
    <property type="entry name" value="NAD(P)-bd_dom_sf"/>
</dbReference>
<evidence type="ECO:0000256" key="5">
    <source>
        <dbReference type="SAM" id="MobiDB-lite"/>
    </source>
</evidence>
<dbReference type="GO" id="GO:0080019">
    <property type="term" value="F:alcohol-forming very long-chain fatty acyl-CoA reductase activity"/>
    <property type="evidence" value="ECO:0007669"/>
    <property type="project" value="InterPro"/>
</dbReference>
<dbReference type="GO" id="GO:0005777">
    <property type="term" value="C:peroxisome"/>
    <property type="evidence" value="ECO:0007669"/>
    <property type="project" value="TreeGrafter"/>
</dbReference>
<protein>
    <recommendedName>
        <fullName evidence="4">Fatty acyl-CoA reductase</fullName>
        <ecNumber evidence="4">1.2.1.84</ecNumber>
    </recommendedName>
</protein>
<keyword evidence="2 4" id="KW-0444">Lipid biosynthesis</keyword>
<evidence type="ECO:0000313" key="8">
    <source>
        <dbReference type="EMBL" id="MDE44926.1"/>
    </source>
</evidence>
<dbReference type="EC" id="1.2.1.84" evidence="4"/>
<evidence type="ECO:0000259" key="7">
    <source>
        <dbReference type="Pfam" id="PF07993"/>
    </source>
</evidence>
<accession>A0A6G1S349</accession>
<evidence type="ECO:0000256" key="1">
    <source>
        <dbReference type="ARBA" id="ARBA00005928"/>
    </source>
</evidence>
<gene>
    <name evidence="8" type="ORF">g.17071</name>
</gene>
<feature type="transmembrane region" description="Helical" evidence="4">
    <location>
        <begin position="394"/>
        <end position="416"/>
    </location>
</feature>